<feature type="signal peptide" evidence="1">
    <location>
        <begin position="1"/>
        <end position="26"/>
    </location>
</feature>
<dbReference type="InterPro" id="IPR046256">
    <property type="entry name" value="DUF6289"/>
</dbReference>
<evidence type="ECO:0000313" key="3">
    <source>
        <dbReference type="Proteomes" id="UP001057520"/>
    </source>
</evidence>
<keyword evidence="1" id="KW-0732">Signal</keyword>
<reference evidence="2 3" key="1">
    <citation type="submission" date="2022-04" db="EMBL/GenBank/DDBJ databases">
        <title>Genome sequence of soybean root-associated Caulobacter segnis RL271.</title>
        <authorList>
            <person name="Longley R."/>
            <person name="Bonito G."/>
            <person name="Trigodet F."/>
            <person name="Crosson S."/>
            <person name="Fiebig A."/>
        </authorList>
    </citation>
    <scope>NUCLEOTIDE SEQUENCE [LARGE SCALE GENOMIC DNA]</scope>
    <source>
        <strain evidence="2 3">RL271</strain>
    </source>
</reference>
<dbReference type="Proteomes" id="UP001057520">
    <property type="component" value="Chromosome"/>
</dbReference>
<accession>A0ABY4ZUJ6</accession>
<sequence>MKPKAIFKAAAAATLLGLSLSLPASAALQNGWDRVYYSDEAHTEMVGERTLYCTGQQYQWWGTTSPYFDQELFPCQPSGPPTPIPGPF</sequence>
<proteinExistence type="predicted"/>
<keyword evidence="3" id="KW-1185">Reference proteome</keyword>
<gene>
    <name evidence="2" type="ORF">MZV50_02510</name>
</gene>
<organism evidence="2 3">
    <name type="scientific">Caulobacter segnis</name>
    <dbReference type="NCBI Taxonomy" id="88688"/>
    <lineage>
        <taxon>Bacteria</taxon>
        <taxon>Pseudomonadati</taxon>
        <taxon>Pseudomonadota</taxon>
        <taxon>Alphaproteobacteria</taxon>
        <taxon>Caulobacterales</taxon>
        <taxon>Caulobacteraceae</taxon>
        <taxon>Caulobacter</taxon>
    </lineage>
</organism>
<protein>
    <submittedName>
        <fullName evidence="2">DUF6289 family protein</fullName>
    </submittedName>
</protein>
<evidence type="ECO:0000256" key="1">
    <source>
        <dbReference type="SAM" id="SignalP"/>
    </source>
</evidence>
<dbReference type="Pfam" id="PF19806">
    <property type="entry name" value="DUF6289"/>
    <property type="match status" value="1"/>
</dbReference>
<name>A0ABY4ZUJ6_9CAUL</name>
<feature type="chain" id="PRO_5046093404" evidence="1">
    <location>
        <begin position="27"/>
        <end position="88"/>
    </location>
</feature>
<evidence type="ECO:0000313" key="2">
    <source>
        <dbReference type="EMBL" id="USQ96487.1"/>
    </source>
</evidence>
<dbReference type="EMBL" id="CP096040">
    <property type="protein sequence ID" value="USQ96487.1"/>
    <property type="molecule type" value="Genomic_DNA"/>
</dbReference>